<dbReference type="AlphaFoldDB" id="A0A9N9VU02"/>
<organism evidence="2 3">
    <name type="scientific">Clonostachys rhizophaga</name>
    <dbReference type="NCBI Taxonomy" id="160324"/>
    <lineage>
        <taxon>Eukaryota</taxon>
        <taxon>Fungi</taxon>
        <taxon>Dikarya</taxon>
        <taxon>Ascomycota</taxon>
        <taxon>Pezizomycotina</taxon>
        <taxon>Sordariomycetes</taxon>
        <taxon>Hypocreomycetidae</taxon>
        <taxon>Hypocreales</taxon>
        <taxon>Bionectriaceae</taxon>
        <taxon>Clonostachys</taxon>
    </lineage>
</organism>
<proteinExistence type="predicted"/>
<comment type="caution">
    <text evidence="2">The sequence shown here is derived from an EMBL/GenBank/DDBJ whole genome shotgun (WGS) entry which is preliminary data.</text>
</comment>
<reference evidence="2" key="1">
    <citation type="submission" date="2021-10" db="EMBL/GenBank/DDBJ databases">
        <authorList>
            <person name="Piombo E."/>
        </authorList>
    </citation>
    <scope>NUCLEOTIDE SEQUENCE</scope>
</reference>
<dbReference type="EMBL" id="CABFNQ020000741">
    <property type="protein sequence ID" value="CAH0030871.1"/>
    <property type="molecule type" value="Genomic_DNA"/>
</dbReference>
<name>A0A9N9VU02_9HYPO</name>
<keyword evidence="1" id="KW-0472">Membrane</keyword>
<feature type="transmembrane region" description="Helical" evidence="1">
    <location>
        <begin position="78"/>
        <end position="96"/>
    </location>
</feature>
<gene>
    <name evidence="2" type="ORF">CRHIZ90672A_00009673</name>
</gene>
<keyword evidence="1" id="KW-1133">Transmembrane helix</keyword>
<keyword evidence="1" id="KW-0812">Transmembrane</keyword>
<dbReference type="OrthoDB" id="5149878at2759"/>
<dbReference type="Proteomes" id="UP000696573">
    <property type="component" value="Unassembled WGS sequence"/>
</dbReference>
<protein>
    <submittedName>
        <fullName evidence="2">Uncharacterized protein</fullName>
    </submittedName>
</protein>
<evidence type="ECO:0000256" key="1">
    <source>
        <dbReference type="SAM" id="Phobius"/>
    </source>
</evidence>
<evidence type="ECO:0000313" key="2">
    <source>
        <dbReference type="EMBL" id="CAH0030871.1"/>
    </source>
</evidence>
<sequence length="674" mass="77601">MSSAQLRRSARIAARRKATTLDATLILPGSPEHPLQESAAPTAQDVLEADSSSSDRFHVEAASDTLYHRILWRKASKIGHICFLIAILARIVLFMGQRLPRGSYHEISLLNDLFNAVITQSVLSHILTYHDLQPLLAAHKSFHLPIHHSVLEYARYHRLSSLLPVGSPWLFLPVARRYLINSTEHNYTDTQFDRVPWVNFHEDLVDVLGAMSDDLLWFAENASASDLFTTEVANSEGWATKSKNTHKTTDFQYSESSTDGSLKMEEAVPWCFFSQSLPCDDKNIPFDSLLHDLNKTIKTAEEYWLESLHYRLNWVTWINDSYGLLSSMVRYLDDRLDLWEKGGIWLGLNRSGMQNSDKPRIECLMRHNSSSQADVFKACDKFIPPTVDFASAQIQNSTAQDMIQIIKLFADTSQSISRPETYLSEFKSHLEEVKRVTGGLIRHVEEVLFYFDIEKMQLREAWHEGYRARLECRLARLDKALLFLREIALTRLEDQIDRAVLTLLVAKDFDAQRQHIQGTIHDLQSPSSWILPPHLISLWWGYLHSIMGLTPYTSRRLVFPSLERMLADAKEAAWWVGKLIDYDKFLEKELSNTFEVAKFKDGKSYSLLYSRVGLVDCKVRIVSRWHAADQGKRLDAFAYDGNNCFLHLCIDEGGTESLKRVHHGWWDHITRWIF</sequence>
<keyword evidence="3" id="KW-1185">Reference proteome</keyword>
<accession>A0A9N9VU02</accession>
<evidence type="ECO:0000313" key="3">
    <source>
        <dbReference type="Proteomes" id="UP000696573"/>
    </source>
</evidence>